<dbReference type="EMBL" id="JBHLZY010000008">
    <property type="protein sequence ID" value="MFB9768987.1"/>
    <property type="molecule type" value="Genomic_DNA"/>
</dbReference>
<comment type="caution">
    <text evidence="1">The sequence shown here is derived from an EMBL/GenBank/DDBJ whole genome shotgun (WGS) entry which is preliminary data.</text>
</comment>
<gene>
    <name evidence="1" type="ORF">ACFFLI_03745</name>
</gene>
<keyword evidence="2" id="KW-1185">Reference proteome</keyword>
<dbReference type="Proteomes" id="UP001589691">
    <property type="component" value="Unassembled WGS sequence"/>
</dbReference>
<protein>
    <submittedName>
        <fullName evidence="1">Uncharacterized protein</fullName>
    </submittedName>
</protein>
<reference evidence="1 2" key="1">
    <citation type="submission" date="2024-09" db="EMBL/GenBank/DDBJ databases">
        <authorList>
            <person name="Sun Q."/>
            <person name="Mori K."/>
        </authorList>
    </citation>
    <scope>NUCLEOTIDE SEQUENCE [LARGE SCALE GENOMIC DNA]</scope>
    <source>
        <strain evidence="1 2">TBRC 4576</strain>
    </source>
</reference>
<organism evidence="1 2">
    <name type="scientific">Lactiplantibacillus modestisalitolerans</name>
    <dbReference type="NCBI Taxonomy" id="1457219"/>
    <lineage>
        <taxon>Bacteria</taxon>
        <taxon>Bacillati</taxon>
        <taxon>Bacillota</taxon>
        <taxon>Bacilli</taxon>
        <taxon>Lactobacillales</taxon>
        <taxon>Lactobacillaceae</taxon>
        <taxon>Lactiplantibacillus</taxon>
    </lineage>
</organism>
<evidence type="ECO:0000313" key="1">
    <source>
        <dbReference type="EMBL" id="MFB9768987.1"/>
    </source>
</evidence>
<proteinExistence type="predicted"/>
<name>A0ABV5WSU8_9LACO</name>
<sequence length="109" mass="12607">MTIATPLEQQAQEVLTTAYNRYRQTQLNLPVTVVFDRADEIYVVKQLVTAAKAYAFDELIADRIVTIGTPVLMQMYQQAQRASVMKLNFTGNDVRWLLGLPRTHQRRRH</sequence>
<accession>A0ABV5WSU8</accession>
<dbReference type="RefSeq" id="WP_137643077.1">
    <property type="nucleotide sequence ID" value="NZ_BJEA01000013.1"/>
</dbReference>
<evidence type="ECO:0000313" key="2">
    <source>
        <dbReference type="Proteomes" id="UP001589691"/>
    </source>
</evidence>